<keyword evidence="3" id="KW-1185">Reference proteome</keyword>
<protein>
    <submittedName>
        <fullName evidence="2">Uncharacterized protein</fullName>
    </submittedName>
</protein>
<evidence type="ECO:0000313" key="3">
    <source>
        <dbReference type="Proteomes" id="UP001303473"/>
    </source>
</evidence>
<evidence type="ECO:0000313" key="2">
    <source>
        <dbReference type="EMBL" id="KAK3934646.1"/>
    </source>
</evidence>
<name>A0AAN6MXE4_9PEZI</name>
<dbReference type="Proteomes" id="UP001303473">
    <property type="component" value="Unassembled WGS sequence"/>
</dbReference>
<feature type="region of interest" description="Disordered" evidence="1">
    <location>
        <begin position="131"/>
        <end position="165"/>
    </location>
</feature>
<gene>
    <name evidence="2" type="ORF">QBC46DRAFT_72861</name>
</gene>
<feature type="compositionally biased region" description="Low complexity" evidence="1">
    <location>
        <begin position="374"/>
        <end position="390"/>
    </location>
</feature>
<proteinExistence type="predicted"/>
<feature type="region of interest" description="Disordered" evidence="1">
    <location>
        <begin position="57"/>
        <end position="85"/>
    </location>
</feature>
<feature type="compositionally biased region" description="Polar residues" evidence="1">
    <location>
        <begin position="347"/>
        <end position="364"/>
    </location>
</feature>
<dbReference type="EMBL" id="MU853971">
    <property type="protein sequence ID" value="KAK3934646.1"/>
    <property type="molecule type" value="Genomic_DNA"/>
</dbReference>
<accession>A0AAN6MXE4</accession>
<organism evidence="2 3">
    <name type="scientific">Diplogelasinospora grovesii</name>
    <dbReference type="NCBI Taxonomy" id="303347"/>
    <lineage>
        <taxon>Eukaryota</taxon>
        <taxon>Fungi</taxon>
        <taxon>Dikarya</taxon>
        <taxon>Ascomycota</taxon>
        <taxon>Pezizomycotina</taxon>
        <taxon>Sordariomycetes</taxon>
        <taxon>Sordariomycetidae</taxon>
        <taxon>Sordariales</taxon>
        <taxon>Diplogelasinosporaceae</taxon>
        <taxon>Diplogelasinospora</taxon>
    </lineage>
</organism>
<feature type="compositionally biased region" description="Basic and acidic residues" evidence="1">
    <location>
        <begin position="131"/>
        <end position="141"/>
    </location>
</feature>
<feature type="compositionally biased region" description="Polar residues" evidence="1">
    <location>
        <begin position="155"/>
        <end position="165"/>
    </location>
</feature>
<feature type="compositionally biased region" description="Low complexity" evidence="1">
    <location>
        <begin position="405"/>
        <end position="422"/>
    </location>
</feature>
<comment type="caution">
    <text evidence="2">The sequence shown here is derived from an EMBL/GenBank/DDBJ whole genome shotgun (WGS) entry which is preliminary data.</text>
</comment>
<feature type="region of interest" description="Disordered" evidence="1">
    <location>
        <begin position="311"/>
        <end position="458"/>
    </location>
</feature>
<dbReference type="AlphaFoldDB" id="A0AAN6MXE4"/>
<evidence type="ECO:0000256" key="1">
    <source>
        <dbReference type="SAM" id="MobiDB-lite"/>
    </source>
</evidence>
<reference evidence="3" key="1">
    <citation type="journal article" date="2023" name="Mol. Phylogenet. Evol.">
        <title>Genome-scale phylogeny and comparative genomics of the fungal order Sordariales.</title>
        <authorList>
            <person name="Hensen N."/>
            <person name="Bonometti L."/>
            <person name="Westerberg I."/>
            <person name="Brannstrom I.O."/>
            <person name="Guillou S."/>
            <person name="Cros-Aarteil S."/>
            <person name="Calhoun S."/>
            <person name="Haridas S."/>
            <person name="Kuo A."/>
            <person name="Mondo S."/>
            <person name="Pangilinan J."/>
            <person name="Riley R."/>
            <person name="LaButti K."/>
            <person name="Andreopoulos B."/>
            <person name="Lipzen A."/>
            <person name="Chen C."/>
            <person name="Yan M."/>
            <person name="Daum C."/>
            <person name="Ng V."/>
            <person name="Clum A."/>
            <person name="Steindorff A."/>
            <person name="Ohm R.A."/>
            <person name="Martin F."/>
            <person name="Silar P."/>
            <person name="Natvig D.O."/>
            <person name="Lalanne C."/>
            <person name="Gautier V."/>
            <person name="Ament-Velasquez S.L."/>
            <person name="Kruys A."/>
            <person name="Hutchinson M.I."/>
            <person name="Powell A.J."/>
            <person name="Barry K."/>
            <person name="Miller A.N."/>
            <person name="Grigoriev I.V."/>
            <person name="Debuchy R."/>
            <person name="Gladieux P."/>
            <person name="Hiltunen Thoren M."/>
            <person name="Johannesson H."/>
        </authorList>
    </citation>
    <scope>NUCLEOTIDE SEQUENCE [LARGE SCALE GENOMIC DNA]</scope>
    <source>
        <strain evidence="3">CBS 340.73</strain>
    </source>
</reference>
<sequence>MSFAAEFRMPGAYHFDSQTAPGHSLNAGIFRPPVSPSASTYNLAKSTGSLYSDISMSNGGTINGKRKRLGTRESTPMEWNMNMDGDAREEERGRYTLAGQIDATPLGPPSRVEEASLDDSMYSDFDYRRALGPKRSHEDAHSTPVRQTDSRRESQNASTPNSSGWTTFLGDVVGKVWEFCKNGAFRGFQAGGGKAYDANGAATSSQPPSQGSQTWCNEHDVPTLQTAQSSFRGKIPGYFPQSQSNSQEDYRPHKDIGFHDMNTPESTPRPVVKRRQVSENLDDLKRNWVMVDDELQQNQGVKKYPPFMTAASTAGSRPTSRMGPRHSGYHVQTAASANRRINVPVSRRTTLSTLRISHAGSPNLTPREPASFASPRSPVRPSTPSSRIPVPSSPRPGGFAHNNHSHFSFPAATAASSRPSSRQSRHLMSPAPLLQADHRPQSPATSPHRRNRSAASAAIPMRRGKTEIDVDDIQASPRLTNEAKQLAHRKLAVERDAEARVDVFNARLLQMIRQGKEALGTRVEVLGDDGDGGGGWEDDDE</sequence>